<dbReference type="Gene3D" id="2.170.270.10">
    <property type="entry name" value="SET domain"/>
    <property type="match status" value="1"/>
</dbReference>
<protein>
    <recommendedName>
        <fullName evidence="4">SET domain-containing protein</fullName>
    </recommendedName>
</protein>
<dbReference type="InterPro" id="IPR001214">
    <property type="entry name" value="SET_dom"/>
</dbReference>
<evidence type="ECO:0000256" key="3">
    <source>
        <dbReference type="ARBA" id="ARBA00022691"/>
    </source>
</evidence>
<dbReference type="GO" id="GO:0008170">
    <property type="term" value="F:N-methyltransferase activity"/>
    <property type="evidence" value="ECO:0007669"/>
    <property type="project" value="UniProtKB-ARBA"/>
</dbReference>
<keyword evidence="1" id="KW-0489">Methyltransferase</keyword>
<accession>A0A1B6C242</accession>
<organism evidence="5">
    <name type="scientific">Clastoptera arizonana</name>
    <name type="common">Arizona spittle bug</name>
    <dbReference type="NCBI Taxonomy" id="38151"/>
    <lineage>
        <taxon>Eukaryota</taxon>
        <taxon>Metazoa</taxon>
        <taxon>Ecdysozoa</taxon>
        <taxon>Arthropoda</taxon>
        <taxon>Hexapoda</taxon>
        <taxon>Insecta</taxon>
        <taxon>Pterygota</taxon>
        <taxon>Neoptera</taxon>
        <taxon>Paraneoptera</taxon>
        <taxon>Hemiptera</taxon>
        <taxon>Auchenorrhyncha</taxon>
        <taxon>Cercopoidea</taxon>
        <taxon>Clastopteridae</taxon>
        <taxon>Clastoptera</taxon>
    </lineage>
</organism>
<reference evidence="5" key="1">
    <citation type="submission" date="2015-12" db="EMBL/GenBank/DDBJ databases">
        <title>De novo transcriptome assembly of four potential Pierce s Disease insect vectors from Arizona vineyards.</title>
        <authorList>
            <person name="Tassone E.E."/>
        </authorList>
    </citation>
    <scope>NUCLEOTIDE SEQUENCE</scope>
</reference>
<dbReference type="Pfam" id="PF00856">
    <property type="entry name" value="SET"/>
    <property type="match status" value="1"/>
</dbReference>
<evidence type="ECO:0000256" key="1">
    <source>
        <dbReference type="ARBA" id="ARBA00022603"/>
    </source>
</evidence>
<feature type="non-terminal residue" evidence="5">
    <location>
        <position position="1"/>
    </location>
</feature>
<dbReference type="SUPFAM" id="SSF82199">
    <property type="entry name" value="SET domain"/>
    <property type="match status" value="1"/>
</dbReference>
<dbReference type="GO" id="GO:0005737">
    <property type="term" value="C:cytoplasm"/>
    <property type="evidence" value="ECO:0007669"/>
    <property type="project" value="TreeGrafter"/>
</dbReference>
<dbReference type="InterPro" id="IPR046341">
    <property type="entry name" value="SET_dom_sf"/>
</dbReference>
<dbReference type="GO" id="GO:0008276">
    <property type="term" value="F:protein methyltransferase activity"/>
    <property type="evidence" value="ECO:0007669"/>
    <property type="project" value="UniProtKB-ARBA"/>
</dbReference>
<keyword evidence="3" id="KW-0949">S-adenosyl-L-methionine</keyword>
<proteinExistence type="predicted"/>
<dbReference type="PANTHER" id="PTHR46165">
    <property type="entry name" value="SET AND MYND DOMAIN-CONTAINING PROTEIN 4"/>
    <property type="match status" value="1"/>
</dbReference>
<dbReference type="PROSITE" id="PS50280">
    <property type="entry name" value="SET"/>
    <property type="match status" value="1"/>
</dbReference>
<dbReference type="GO" id="GO:0008757">
    <property type="term" value="F:S-adenosylmethionine-dependent methyltransferase activity"/>
    <property type="evidence" value="ECO:0007669"/>
    <property type="project" value="UniProtKB-ARBA"/>
</dbReference>
<evidence type="ECO:0000256" key="2">
    <source>
        <dbReference type="ARBA" id="ARBA00022679"/>
    </source>
</evidence>
<gene>
    <name evidence="5" type="ORF">g.8883</name>
</gene>
<dbReference type="InterPro" id="IPR052097">
    <property type="entry name" value="SET-MYND_domain_protein"/>
</dbReference>
<dbReference type="GO" id="GO:0042826">
    <property type="term" value="F:histone deacetylase binding"/>
    <property type="evidence" value="ECO:0007669"/>
    <property type="project" value="TreeGrafter"/>
</dbReference>
<dbReference type="Gene3D" id="1.25.40.10">
    <property type="entry name" value="Tetratricopeptide repeat domain"/>
    <property type="match status" value="1"/>
</dbReference>
<dbReference type="PANTHER" id="PTHR46165:SF6">
    <property type="entry name" value="SET AND MYND DOMAIN-CONTAINING PROTEIN 4-LIKE PROTEIN"/>
    <property type="match status" value="1"/>
</dbReference>
<evidence type="ECO:0000259" key="4">
    <source>
        <dbReference type="PROSITE" id="PS50280"/>
    </source>
</evidence>
<feature type="domain" description="SET" evidence="4">
    <location>
        <begin position="1"/>
        <end position="56"/>
    </location>
</feature>
<evidence type="ECO:0000313" key="5">
    <source>
        <dbReference type="EMBL" id="JAS07310.1"/>
    </source>
</evidence>
<name>A0A1B6C242_9HEMI</name>
<dbReference type="GO" id="GO:0005634">
    <property type="term" value="C:nucleus"/>
    <property type="evidence" value="ECO:0007669"/>
    <property type="project" value="TreeGrafter"/>
</dbReference>
<dbReference type="AlphaFoldDB" id="A0A1B6C242"/>
<dbReference type="GO" id="GO:0032259">
    <property type="term" value="P:methylation"/>
    <property type="evidence" value="ECO:0007669"/>
    <property type="project" value="UniProtKB-KW"/>
</dbReference>
<dbReference type="EMBL" id="GEDC01029988">
    <property type="protein sequence ID" value="JAS07310.1"/>
    <property type="molecule type" value="Transcribed_RNA"/>
</dbReference>
<dbReference type="InterPro" id="IPR011990">
    <property type="entry name" value="TPR-like_helical_dom_sf"/>
</dbReference>
<keyword evidence="2" id="KW-0808">Transferase</keyword>
<sequence length="177" mass="20412">NVYDSHEMGSAVYPVLSLCNHSCDPNVVRHNYDGDTVVLRAIQAISKGDQICDSYGYHYAVHGIKMRQTNLSQQYYFKCQCVACVENWPIYTELPSNHPIYKESSLQARVEKSSEIFKKVLSDVVEGNMEGKLEFLFNHLALLHKAVKRPWKEYSECQETIKQCLSFQGNHYIILKE</sequence>